<keyword evidence="3" id="KW-0325">Glycoprotein</keyword>
<dbReference type="SUPFAM" id="SSF51110">
    <property type="entry name" value="alpha-D-mannose-specific plant lectins"/>
    <property type="match status" value="1"/>
</dbReference>
<gene>
    <name evidence="6" type="ORF">RCOM_0220660</name>
</gene>
<dbReference type="InterPro" id="IPR036426">
    <property type="entry name" value="Bulb-type_lectin_dom_sf"/>
</dbReference>
<dbReference type="InParanoid" id="B9SEN0"/>
<evidence type="ECO:0000313" key="7">
    <source>
        <dbReference type="Proteomes" id="UP000008311"/>
    </source>
</evidence>
<dbReference type="Proteomes" id="UP000008311">
    <property type="component" value="Unassembled WGS sequence"/>
</dbReference>
<evidence type="ECO:0000259" key="5">
    <source>
        <dbReference type="PROSITE" id="PS50927"/>
    </source>
</evidence>
<feature type="signal peptide" evidence="4">
    <location>
        <begin position="1"/>
        <end position="28"/>
    </location>
</feature>
<keyword evidence="2" id="KW-1015">Disulfide bond</keyword>
<dbReference type="eggNOG" id="ENOG502QW4P">
    <property type="taxonomic scope" value="Eukaryota"/>
</dbReference>
<evidence type="ECO:0000256" key="3">
    <source>
        <dbReference type="ARBA" id="ARBA00023180"/>
    </source>
</evidence>
<keyword evidence="7" id="KW-1185">Reference proteome</keyword>
<dbReference type="EMBL" id="EQ973938">
    <property type="protein sequence ID" value="EEF37889.1"/>
    <property type="molecule type" value="Genomic_DNA"/>
</dbReference>
<name>B9SEN0_RICCO</name>
<dbReference type="CDD" id="cd00028">
    <property type="entry name" value="B_lectin"/>
    <property type="match status" value="1"/>
</dbReference>
<evidence type="ECO:0000256" key="4">
    <source>
        <dbReference type="SAM" id="SignalP"/>
    </source>
</evidence>
<accession>B9SEN0</accession>
<dbReference type="AlphaFoldDB" id="B9SEN0"/>
<proteinExistence type="predicted"/>
<dbReference type="Pfam" id="PF01453">
    <property type="entry name" value="B_lectin"/>
    <property type="match status" value="1"/>
</dbReference>
<dbReference type="SMART" id="SM00108">
    <property type="entry name" value="B_lectin"/>
    <property type="match status" value="1"/>
</dbReference>
<dbReference type="STRING" id="3988.B9SEN0"/>
<reference evidence="7" key="1">
    <citation type="journal article" date="2010" name="Nat. Biotechnol.">
        <title>Draft genome sequence of the oilseed species Ricinus communis.</title>
        <authorList>
            <person name="Chan A.P."/>
            <person name="Crabtree J."/>
            <person name="Zhao Q."/>
            <person name="Lorenzi H."/>
            <person name="Orvis J."/>
            <person name="Puiu D."/>
            <person name="Melake-Berhan A."/>
            <person name="Jones K.M."/>
            <person name="Redman J."/>
            <person name="Chen G."/>
            <person name="Cahoon E.B."/>
            <person name="Gedil M."/>
            <person name="Stanke M."/>
            <person name="Haas B.J."/>
            <person name="Wortman J.R."/>
            <person name="Fraser-Liggett C.M."/>
            <person name="Ravel J."/>
            <person name="Rabinowicz P.D."/>
        </authorList>
    </citation>
    <scope>NUCLEOTIDE SEQUENCE [LARGE SCALE GENOMIC DNA]</scope>
    <source>
        <strain evidence="7">cv. Hale</strain>
    </source>
</reference>
<evidence type="ECO:0000256" key="1">
    <source>
        <dbReference type="ARBA" id="ARBA00022729"/>
    </source>
</evidence>
<dbReference type="Gene3D" id="2.90.10.10">
    <property type="entry name" value="Bulb-type lectin domain"/>
    <property type="match status" value="1"/>
</dbReference>
<dbReference type="InterPro" id="IPR001480">
    <property type="entry name" value="Bulb-type_lectin_dom"/>
</dbReference>
<dbReference type="PANTHER" id="PTHR32444">
    <property type="entry name" value="BULB-TYPE LECTIN DOMAIN-CONTAINING PROTEIN"/>
    <property type="match status" value="1"/>
</dbReference>
<dbReference type="FunFam" id="2.90.10.10:FF:000005">
    <property type="entry name" value="G-type lectin S-receptor-like serine/threonine-protein kinase"/>
    <property type="match status" value="1"/>
</dbReference>
<feature type="domain" description="Bulb-type lectin" evidence="5">
    <location>
        <begin position="29"/>
        <end position="151"/>
    </location>
</feature>
<dbReference type="PROSITE" id="PS50927">
    <property type="entry name" value="BULB_LECTIN"/>
    <property type="match status" value="1"/>
</dbReference>
<evidence type="ECO:0000313" key="6">
    <source>
        <dbReference type="EMBL" id="EEF37889.1"/>
    </source>
</evidence>
<dbReference type="PANTHER" id="PTHR32444:SF118">
    <property type="entry name" value="OS09G0551150 PROTEIN"/>
    <property type="match status" value="1"/>
</dbReference>
<feature type="chain" id="PRO_5002891778" description="Bulb-type lectin domain-containing protein" evidence="4">
    <location>
        <begin position="29"/>
        <end position="159"/>
    </location>
</feature>
<sequence>MANMRETGLEVPVKLYILCSLFLCLSHASDTLKPGENLYNNETLVSAGGVFELGFFASREMRNQYLGIWFKKDKTKKAVWVANQDIPLIASSGVLTIRQDGNLVISDARLQPIIVNCGSLATSNNTSATLLDSGNLILMQGKVVVWQSFHYPTDTFLPE</sequence>
<protein>
    <recommendedName>
        <fullName evidence="5">Bulb-type lectin domain-containing protein</fullName>
    </recommendedName>
</protein>
<keyword evidence="1 4" id="KW-0732">Signal</keyword>
<organism evidence="6 7">
    <name type="scientific">Ricinus communis</name>
    <name type="common">Castor bean</name>
    <dbReference type="NCBI Taxonomy" id="3988"/>
    <lineage>
        <taxon>Eukaryota</taxon>
        <taxon>Viridiplantae</taxon>
        <taxon>Streptophyta</taxon>
        <taxon>Embryophyta</taxon>
        <taxon>Tracheophyta</taxon>
        <taxon>Spermatophyta</taxon>
        <taxon>Magnoliopsida</taxon>
        <taxon>eudicotyledons</taxon>
        <taxon>Gunneridae</taxon>
        <taxon>Pentapetalae</taxon>
        <taxon>rosids</taxon>
        <taxon>fabids</taxon>
        <taxon>Malpighiales</taxon>
        <taxon>Euphorbiaceae</taxon>
        <taxon>Acalyphoideae</taxon>
        <taxon>Acalypheae</taxon>
        <taxon>Ricinus</taxon>
    </lineage>
</organism>
<evidence type="ECO:0000256" key="2">
    <source>
        <dbReference type="ARBA" id="ARBA00023157"/>
    </source>
</evidence>